<dbReference type="InterPro" id="IPR021145">
    <property type="entry name" value="Portal_protein_SPP1_Gp6-like"/>
</dbReference>
<dbReference type="RefSeq" id="WP_317942059.1">
    <property type="nucleotide sequence ID" value="NZ_JAUBDI010000002.1"/>
</dbReference>
<dbReference type="InterPro" id="IPR006428">
    <property type="entry name" value="Portal_SPP1-type"/>
</dbReference>
<organism evidence="1 2">
    <name type="scientific">Sporosarcina saromensis</name>
    <dbReference type="NCBI Taxonomy" id="359365"/>
    <lineage>
        <taxon>Bacteria</taxon>
        <taxon>Bacillati</taxon>
        <taxon>Bacillota</taxon>
        <taxon>Bacilli</taxon>
        <taxon>Bacillales</taxon>
        <taxon>Caryophanaceae</taxon>
        <taxon>Sporosarcina</taxon>
    </lineage>
</organism>
<comment type="caution">
    <text evidence="1">The sequence shown here is derived from an EMBL/GenBank/DDBJ whole genome shotgun (WGS) entry which is preliminary data.</text>
</comment>
<sequence length="445" mass="51152">MEKYKINSVDDLTPELVNALIKRFKLKEVARLNKLFRYYKGEQDILKRSRAGDKPNNRINNPWARFISNTAMSYFIGNPISYQSANDQLMEVLQDIFDNNNEQSENMKLARDASVGGIAYELLYIDEEGNIKFDVLNANECFMVYDSTIKGNVLAGVRFYETYDYVTEESQMFVEVYTSDSIHYYKQDEDLLKLINEQPHYFKSVPMIPYYNNLEMLGDAEPVLTLIDAYDVLQSDSVNNLEEVANSYLFIKGVELTKEVAEAMKSNRMINVDGQDAQNADAKWLVRESEPAEVETLKVRTVDDMHRLSGVPDLSAQRFSGSESSGAALRYKIMNLENMASNKERYFKHSLERRLKLICNFLNVKGHSFDYNDVSMQFTRNLAADVEGLANIAKELKGIVSDKTLLSILPFIEDVEFELELLRQQNEGSLDDYGQVFDKNDENIE</sequence>
<dbReference type="Proteomes" id="UP001282284">
    <property type="component" value="Unassembled WGS sequence"/>
</dbReference>
<name>A0ABU4G776_9BACL</name>
<dbReference type="Pfam" id="PF05133">
    <property type="entry name" value="SPP1_portal"/>
    <property type="match status" value="1"/>
</dbReference>
<protein>
    <submittedName>
        <fullName evidence="1">Phage portal protein</fullName>
    </submittedName>
</protein>
<accession>A0ABU4G776</accession>
<evidence type="ECO:0000313" key="2">
    <source>
        <dbReference type="Proteomes" id="UP001282284"/>
    </source>
</evidence>
<gene>
    <name evidence="1" type="ORF">QT711_03140</name>
</gene>
<evidence type="ECO:0000313" key="1">
    <source>
        <dbReference type="EMBL" id="MDW0112165.1"/>
    </source>
</evidence>
<dbReference type="EMBL" id="JAUBDI010000002">
    <property type="protein sequence ID" value="MDW0112165.1"/>
    <property type="molecule type" value="Genomic_DNA"/>
</dbReference>
<dbReference type="NCBIfam" id="TIGR01538">
    <property type="entry name" value="portal_SPP1"/>
    <property type="match status" value="1"/>
</dbReference>
<proteinExistence type="predicted"/>
<keyword evidence="2" id="KW-1185">Reference proteome</keyword>
<reference evidence="1 2" key="1">
    <citation type="submission" date="2023-06" db="EMBL/GenBank/DDBJ databases">
        <title>Sporosarcina sp. nov., isolated from Korean traditional fermented seafood 'Jeotgal'.</title>
        <authorList>
            <person name="Yang A.I."/>
            <person name="Shin N.-R."/>
        </authorList>
    </citation>
    <scope>NUCLEOTIDE SEQUENCE [LARGE SCALE GENOMIC DNA]</scope>
    <source>
        <strain evidence="1 2">KCTC13119</strain>
    </source>
</reference>